<dbReference type="InterPro" id="IPR003615">
    <property type="entry name" value="HNH_nuc"/>
</dbReference>
<reference evidence="2 4" key="3">
    <citation type="journal article" date="2020" name="Biotechnol. Biofuels">
        <title>New insights from the biogas microbiome by comprehensive genome-resolved metagenomics of nearly 1600 species originating from multiple anaerobic digesters.</title>
        <authorList>
            <person name="Campanaro S."/>
            <person name="Treu L."/>
            <person name="Rodriguez-R L.M."/>
            <person name="Kovalovszki A."/>
            <person name="Ziels R.M."/>
            <person name="Maus I."/>
            <person name="Zhu X."/>
            <person name="Kougias P.G."/>
            <person name="Basile A."/>
            <person name="Luo G."/>
            <person name="Schluter A."/>
            <person name="Konstantinidis K.T."/>
            <person name="Angelidaki I."/>
        </authorList>
    </citation>
    <scope>NUCLEOTIDE SEQUENCE [LARGE SCALE GENOMIC DNA]</scope>
    <source>
        <strain evidence="2">AS22ysBPME_46</strain>
    </source>
</reference>
<dbReference type="GeneID" id="53689054"/>
<dbReference type="Proteomes" id="UP000053087">
    <property type="component" value="Chromosome"/>
</dbReference>
<protein>
    <submittedName>
        <fullName evidence="1">HNH endonuclease</fullName>
    </submittedName>
</protein>
<dbReference type="RefSeq" id="WP_054299052.1">
    <property type="nucleotide sequence ID" value="NZ_CP032683.1"/>
</dbReference>
<reference evidence="1 3" key="1">
    <citation type="journal article" date="2016" name="Int. J. Syst. Evol. Microbiol.">
        <title>Methanosarcina flavescens sp. nov., a methanogenic archaeon isolated from a full-scale anaerobic digester.</title>
        <authorList>
            <person name="Kern T."/>
            <person name="Fischer M.A."/>
            <person name="Deppenmeier U."/>
            <person name="Schmitz R.A."/>
            <person name="Rother M."/>
        </authorList>
    </citation>
    <scope>NUCLEOTIDE SEQUENCE [LARGE SCALE GENOMIC DNA]</scope>
    <source>
        <strain evidence="1 3">E03.2</strain>
    </source>
</reference>
<keyword evidence="1" id="KW-0255">Endonuclease</keyword>
<gene>
    <name evidence="1" type="ORF">AOB57_013080</name>
    <name evidence="2" type="ORF">GX302_13670</name>
</gene>
<dbReference type="EMBL" id="CP032683">
    <property type="protein sequence ID" value="AYK15994.1"/>
    <property type="molecule type" value="Genomic_DNA"/>
</dbReference>
<dbReference type="EMBL" id="JAAYQL010000081">
    <property type="protein sequence ID" value="NLK33818.1"/>
    <property type="molecule type" value="Genomic_DNA"/>
</dbReference>
<dbReference type="CDD" id="cd00085">
    <property type="entry name" value="HNHc"/>
    <property type="match status" value="1"/>
</dbReference>
<accession>A0A660HUN4</accession>
<dbReference type="GO" id="GO:0004519">
    <property type="term" value="F:endonuclease activity"/>
    <property type="evidence" value="ECO:0007669"/>
    <property type="project" value="UniProtKB-KW"/>
</dbReference>
<evidence type="ECO:0000313" key="2">
    <source>
        <dbReference type="EMBL" id="NLK33818.1"/>
    </source>
</evidence>
<sequence length="216" mass="24562">MAQDKKCELCGETDSRIIELYRIFSKNSPPAIRLLCKNCLYITNHGQDNIPRKTIVEISAPNSLEKLILFMMGGFSQVIGEIAEAFGNILLEMTKQQELNIVPEGINLAKEPYNVSQYTEEDKKCVLCGVNDNRLLEKHHTDGKNFSPNTVLLCKNCHYKITYEQNKITPKRRSKNATINDLVNFMLISEGVLFNEMGRVLKDTGEEFNKISKQGE</sequence>
<name>A0A660HUN4_9EURY</name>
<organism evidence="1 3">
    <name type="scientific">Methanosarcina flavescens</name>
    <dbReference type="NCBI Taxonomy" id="1715806"/>
    <lineage>
        <taxon>Archaea</taxon>
        <taxon>Methanobacteriati</taxon>
        <taxon>Methanobacteriota</taxon>
        <taxon>Stenosarchaea group</taxon>
        <taxon>Methanomicrobia</taxon>
        <taxon>Methanosarcinales</taxon>
        <taxon>Methanosarcinaceae</taxon>
        <taxon>Methanosarcina</taxon>
    </lineage>
</organism>
<evidence type="ECO:0000313" key="4">
    <source>
        <dbReference type="Proteomes" id="UP000585579"/>
    </source>
</evidence>
<dbReference type="OrthoDB" id="129984at2157"/>
<reference evidence="1" key="2">
    <citation type="submission" date="2018-10" db="EMBL/GenBank/DDBJ databases">
        <authorList>
            <person name="Fischer M.A."/>
            <person name="Kern T."/>
            <person name="Deppenmeier U."/>
            <person name="Schmitz R.A."/>
            <person name="Rother M."/>
        </authorList>
    </citation>
    <scope>NUCLEOTIDE SEQUENCE</scope>
    <source>
        <strain evidence="1">E03.2</strain>
    </source>
</reference>
<evidence type="ECO:0000313" key="3">
    <source>
        <dbReference type="Proteomes" id="UP000053087"/>
    </source>
</evidence>
<keyword evidence="3" id="KW-1185">Reference proteome</keyword>
<dbReference type="Proteomes" id="UP000585579">
    <property type="component" value="Unassembled WGS sequence"/>
</dbReference>
<proteinExistence type="predicted"/>
<keyword evidence="1" id="KW-0540">Nuclease</keyword>
<evidence type="ECO:0000313" key="1">
    <source>
        <dbReference type="EMBL" id="AYK15994.1"/>
    </source>
</evidence>
<dbReference type="KEGG" id="mfz:AOB57_013080"/>
<keyword evidence="1" id="KW-0378">Hydrolase</keyword>
<dbReference type="AlphaFoldDB" id="A0A660HUN4"/>